<accession>A0AA40CW82</accession>
<evidence type="ECO:0000313" key="3">
    <source>
        <dbReference type="EMBL" id="KAK0653691.1"/>
    </source>
</evidence>
<feature type="domain" description="Protein kinase" evidence="2">
    <location>
        <begin position="176"/>
        <end position="528"/>
    </location>
</feature>
<feature type="compositionally biased region" description="Low complexity" evidence="1">
    <location>
        <begin position="1055"/>
        <end position="1073"/>
    </location>
</feature>
<dbReference type="AlphaFoldDB" id="A0AA40CW82"/>
<comment type="caution">
    <text evidence="3">The sequence shown here is derived from an EMBL/GenBank/DDBJ whole genome shotgun (WGS) entry which is preliminary data.</text>
</comment>
<keyword evidence="3" id="KW-0808">Transferase</keyword>
<protein>
    <submittedName>
        <fullName evidence="3">Kinase-like domain-containing protein</fullName>
    </submittedName>
</protein>
<sequence length="1086" mass="122537">MERAGETPAPLPTMTSDVGDAEKRFFEMLDKCRRKSYDNRHFYHPDDIKAWMLIEDENHITNVAHLLQDVQSPSRFHTVARLEDSAMVVFAVLVSIRCGNLLSGFLQYFREEGDLDRAIPDSINGTLKLQFGRASADIADIISRFDQERWAFIPAKIQRMHEQTAALKDRPFILPFCKKQLVGEGGTAVVYKVLIQEDLMPNTLRGELAGSEVEGEDLKKYYQLAVKSYKKDNWGPFDTERNNFQGIRNIVGIVKYLGCFEYNGSDHDDFRDYNILLEYGEQDLEEYLADAYPPVLNSELINFWKKIFRLANTLDSFHNCTYVQPDGTEKLFNGWHGDIKPNNILYVQQQFKLADFGYAKFEGKSNQMSPTTEIMGVTYTYGAPECDPGRLRKKTSTKHIQEIDTWSFGCVLSSVATWVVLGSFAYDQYREFRRRAINNLLEQRRAQGNHESPKAHDGFHDGRHVLQAVKDWHQYLRNSMRRSDTITGKVLDLVENDMLLANPKDRLCSKALARKLEKIIGEAEHEYATAVKDHEVPDIPQEMLKALLDLDNVVPSNCSTGTNESRRTARALRQEQTPRTIRVNKTERIGEMVVPAKVAGRQEVLESILGKTTGSQEHIYESPALDGTDHNIPIPKVQQLTASSASSVPHSDSVYPGTVGVVGRHLEGPWEQPSQYSGDHGFNARSEPLSYSQSPGVYGPSGNVTPSSRHVRDPRDRSEMPGRQGMTTDNQLLQGRGTTSSQHSSQPRPLLSLALPRDGQSSLNSGEIGFDSYPIGELHEKLVKLWERESKGSFLGLLKGKVQKDSTLENFIKDRDIIFLVDNGWSMRSHWECATNVLETLAMQIGPLDDSGLDLWFTIGDHKRENVKGFAIKSTFRAAMAERIAGDDPTLYQTSMAHALLEIFNAHRATISTEKRLTIIILTTGEWEMGELGDVERVIADEIRELCTKHRHFSIQRLLTIQFISFGDNPDALARLASLDNDLGKRFNIPDVIDTEPWEGNPHKMLLGSIKSAFDGQSTPDMRSPLISNGSNYSYSHQSTSANQDYYLHSDQAVSRANRSSSPRPSSQHTSSRLSFRQSVKGLLKH</sequence>
<feature type="compositionally biased region" description="Low complexity" evidence="1">
    <location>
        <begin position="642"/>
        <end position="654"/>
    </location>
</feature>
<dbReference type="InterPro" id="IPR036465">
    <property type="entry name" value="vWFA_dom_sf"/>
</dbReference>
<dbReference type="SMART" id="SM00220">
    <property type="entry name" value="S_TKc"/>
    <property type="match status" value="1"/>
</dbReference>
<dbReference type="PROSITE" id="PS50011">
    <property type="entry name" value="PROTEIN_KINASE_DOM"/>
    <property type="match status" value="1"/>
</dbReference>
<feature type="region of interest" description="Disordered" evidence="1">
    <location>
        <begin position="640"/>
        <end position="751"/>
    </location>
</feature>
<dbReference type="Pfam" id="PF00069">
    <property type="entry name" value="Pkinase"/>
    <property type="match status" value="1"/>
</dbReference>
<feature type="region of interest" description="Disordered" evidence="1">
    <location>
        <begin position="1053"/>
        <end position="1086"/>
    </location>
</feature>
<dbReference type="SMART" id="SM00327">
    <property type="entry name" value="VWA"/>
    <property type="match status" value="1"/>
</dbReference>
<dbReference type="PANTHER" id="PTHR24359:SF1">
    <property type="entry name" value="INHIBITOR OF NUCLEAR FACTOR KAPPA-B KINASE EPSILON SUBUNIT HOMOLOG 1-RELATED"/>
    <property type="match status" value="1"/>
</dbReference>
<proteinExistence type="predicted"/>
<dbReference type="PANTHER" id="PTHR24359">
    <property type="entry name" value="SERINE/THREONINE-PROTEIN KINASE SBK1"/>
    <property type="match status" value="1"/>
</dbReference>
<evidence type="ECO:0000259" key="2">
    <source>
        <dbReference type="PROSITE" id="PS50011"/>
    </source>
</evidence>
<keyword evidence="3" id="KW-0418">Kinase</keyword>
<organism evidence="3 4">
    <name type="scientific">Cercophora samala</name>
    <dbReference type="NCBI Taxonomy" id="330535"/>
    <lineage>
        <taxon>Eukaryota</taxon>
        <taxon>Fungi</taxon>
        <taxon>Dikarya</taxon>
        <taxon>Ascomycota</taxon>
        <taxon>Pezizomycotina</taxon>
        <taxon>Sordariomycetes</taxon>
        <taxon>Sordariomycetidae</taxon>
        <taxon>Sordariales</taxon>
        <taxon>Lasiosphaeriaceae</taxon>
        <taxon>Cercophora</taxon>
    </lineage>
</organism>
<dbReference type="Gene3D" id="1.10.510.10">
    <property type="entry name" value="Transferase(Phosphotransferase) domain 1"/>
    <property type="match status" value="1"/>
</dbReference>
<name>A0AA40CW82_9PEZI</name>
<dbReference type="SUPFAM" id="SSF53300">
    <property type="entry name" value="vWA-like"/>
    <property type="match status" value="1"/>
</dbReference>
<gene>
    <name evidence="3" type="ORF">QBC41DRAFT_65550</name>
</gene>
<feature type="compositionally biased region" description="Basic and acidic residues" evidence="1">
    <location>
        <begin position="710"/>
        <end position="720"/>
    </location>
</feature>
<evidence type="ECO:0000256" key="1">
    <source>
        <dbReference type="SAM" id="MobiDB-lite"/>
    </source>
</evidence>
<reference evidence="3" key="1">
    <citation type="submission" date="2023-06" db="EMBL/GenBank/DDBJ databases">
        <title>Genome-scale phylogeny and comparative genomics of the fungal order Sordariales.</title>
        <authorList>
            <consortium name="Lawrence Berkeley National Laboratory"/>
            <person name="Hensen N."/>
            <person name="Bonometti L."/>
            <person name="Westerberg I."/>
            <person name="Brannstrom I.O."/>
            <person name="Guillou S."/>
            <person name="Cros-Aarteil S."/>
            <person name="Calhoun S."/>
            <person name="Haridas S."/>
            <person name="Kuo A."/>
            <person name="Mondo S."/>
            <person name="Pangilinan J."/>
            <person name="Riley R."/>
            <person name="Labutti K."/>
            <person name="Andreopoulos B."/>
            <person name="Lipzen A."/>
            <person name="Chen C."/>
            <person name="Yanf M."/>
            <person name="Daum C."/>
            <person name="Ng V."/>
            <person name="Clum A."/>
            <person name="Steindorff A."/>
            <person name="Ohm R."/>
            <person name="Martin F."/>
            <person name="Silar P."/>
            <person name="Natvig D."/>
            <person name="Lalanne C."/>
            <person name="Gautier V."/>
            <person name="Ament-Velasquez S.L."/>
            <person name="Kruys A."/>
            <person name="Hutchinson M.I."/>
            <person name="Powell A.J."/>
            <person name="Barry K."/>
            <person name="Miller A.N."/>
            <person name="Grigoriev I.V."/>
            <person name="Debuchy R."/>
            <person name="Gladieux P."/>
            <person name="Thoren M.H."/>
            <person name="Johannesson H."/>
        </authorList>
    </citation>
    <scope>NUCLEOTIDE SEQUENCE</scope>
    <source>
        <strain evidence="3">CBS 307.81</strain>
    </source>
</reference>
<dbReference type="SUPFAM" id="SSF56112">
    <property type="entry name" value="Protein kinase-like (PK-like)"/>
    <property type="match status" value="1"/>
</dbReference>
<evidence type="ECO:0000313" key="4">
    <source>
        <dbReference type="Proteomes" id="UP001174997"/>
    </source>
</evidence>
<dbReference type="InterPro" id="IPR011009">
    <property type="entry name" value="Kinase-like_dom_sf"/>
</dbReference>
<feature type="compositionally biased region" description="Polar residues" evidence="1">
    <location>
        <begin position="725"/>
        <end position="747"/>
    </location>
</feature>
<dbReference type="InterPro" id="IPR000719">
    <property type="entry name" value="Prot_kinase_dom"/>
</dbReference>
<dbReference type="GO" id="GO:0004674">
    <property type="term" value="F:protein serine/threonine kinase activity"/>
    <property type="evidence" value="ECO:0007669"/>
    <property type="project" value="TreeGrafter"/>
</dbReference>
<dbReference type="InterPro" id="IPR002035">
    <property type="entry name" value="VWF_A"/>
</dbReference>
<keyword evidence="4" id="KW-1185">Reference proteome</keyword>
<dbReference type="Proteomes" id="UP001174997">
    <property type="component" value="Unassembled WGS sequence"/>
</dbReference>
<dbReference type="GO" id="GO:0005524">
    <property type="term" value="F:ATP binding"/>
    <property type="evidence" value="ECO:0007669"/>
    <property type="project" value="InterPro"/>
</dbReference>
<dbReference type="EMBL" id="JAULSY010000261">
    <property type="protein sequence ID" value="KAK0653691.1"/>
    <property type="molecule type" value="Genomic_DNA"/>
</dbReference>